<comment type="caution">
    <text evidence="1">The sequence shown here is derived from an EMBL/GenBank/DDBJ whole genome shotgun (WGS) entry which is preliminary data.</text>
</comment>
<reference evidence="1 2" key="1">
    <citation type="journal article" date="2024" name="Plant Biotechnol. J.">
        <title>Genome and CRISPR/Cas9 system of a widespread forest tree (Populus alba) in the world.</title>
        <authorList>
            <person name="Liu Y.J."/>
            <person name="Jiang P.F."/>
            <person name="Han X.M."/>
            <person name="Li X.Y."/>
            <person name="Wang H.M."/>
            <person name="Wang Y.J."/>
            <person name="Wang X.X."/>
            <person name="Zeng Q.Y."/>
        </authorList>
    </citation>
    <scope>NUCLEOTIDE SEQUENCE [LARGE SCALE GENOMIC DNA]</scope>
    <source>
        <strain evidence="2">cv. PAL-ZL1</strain>
    </source>
</reference>
<dbReference type="EMBL" id="RCHU02000016">
    <property type="protein sequence ID" value="KAL3569959.1"/>
    <property type="molecule type" value="Genomic_DNA"/>
</dbReference>
<name>A0ACC4AVD7_POPAL</name>
<evidence type="ECO:0000313" key="1">
    <source>
        <dbReference type="EMBL" id="KAL3569959.1"/>
    </source>
</evidence>
<sequence length="228" mass="25128">MKVSFDIARLRVDVNVSLDVDLSIKNPNKVSVKYKNSSAFLNYRGQVVGEAPIPAGKILADKTQPINVTVTLMADRLLSDSQLLSDVMAGAIPFNTLTKISGKASIFNLFNVHITSTNADIILDCVLCLFMASCTMFIRLSPFLKERVLTNQVNLKHSSGHGNVQSLNGYQNHITSIVISLDDTKIKAVVIIQKPRGSMLLYYSAIAYALHLQTIRRANLSKSYSLRV</sequence>
<gene>
    <name evidence="1" type="ORF">D5086_029849</name>
</gene>
<proteinExistence type="predicted"/>
<keyword evidence="2" id="KW-1185">Reference proteome</keyword>
<protein>
    <submittedName>
        <fullName evidence="1">Uncharacterized protein</fullName>
    </submittedName>
</protein>
<organism evidence="1 2">
    <name type="scientific">Populus alba</name>
    <name type="common">White poplar</name>
    <dbReference type="NCBI Taxonomy" id="43335"/>
    <lineage>
        <taxon>Eukaryota</taxon>
        <taxon>Viridiplantae</taxon>
        <taxon>Streptophyta</taxon>
        <taxon>Embryophyta</taxon>
        <taxon>Tracheophyta</taxon>
        <taxon>Spermatophyta</taxon>
        <taxon>Magnoliopsida</taxon>
        <taxon>eudicotyledons</taxon>
        <taxon>Gunneridae</taxon>
        <taxon>Pentapetalae</taxon>
        <taxon>rosids</taxon>
        <taxon>fabids</taxon>
        <taxon>Malpighiales</taxon>
        <taxon>Salicaceae</taxon>
        <taxon>Saliceae</taxon>
        <taxon>Populus</taxon>
    </lineage>
</organism>
<accession>A0ACC4AVD7</accession>
<evidence type="ECO:0000313" key="2">
    <source>
        <dbReference type="Proteomes" id="UP000309997"/>
    </source>
</evidence>
<dbReference type="Proteomes" id="UP000309997">
    <property type="component" value="Unassembled WGS sequence"/>
</dbReference>